<dbReference type="AlphaFoldDB" id="A0A9Q0AM14"/>
<accession>A0A9Q0AM14</accession>
<protein>
    <submittedName>
        <fullName evidence="1">Uncharacterized protein</fullName>
    </submittedName>
</protein>
<keyword evidence="2" id="KW-1185">Reference proteome</keyword>
<comment type="caution">
    <text evidence="1">The sequence shown here is derived from an EMBL/GenBank/DDBJ whole genome shotgun (WGS) entry which is preliminary data.</text>
</comment>
<dbReference type="Proteomes" id="UP000829685">
    <property type="component" value="Unassembled WGS sequence"/>
</dbReference>
<reference evidence="1" key="1">
    <citation type="submission" date="2021-03" db="EMBL/GenBank/DDBJ databases">
        <title>Revisited historic fungal species revealed as producer of novel bioactive compounds through whole genome sequencing and comparative genomics.</title>
        <authorList>
            <person name="Vignolle G.A."/>
            <person name="Hochenegger N."/>
            <person name="Mach R.L."/>
            <person name="Mach-Aigner A.R."/>
            <person name="Javad Rahimi M."/>
            <person name="Salim K.A."/>
            <person name="Chan C.M."/>
            <person name="Lim L.B.L."/>
            <person name="Cai F."/>
            <person name="Druzhinina I.S."/>
            <person name="U'Ren J.M."/>
            <person name="Derntl C."/>
        </authorList>
    </citation>
    <scope>NUCLEOTIDE SEQUENCE</scope>
    <source>
        <strain evidence="1">TUCIM 5799</strain>
    </source>
</reference>
<gene>
    <name evidence="1" type="ORF">JX265_006353</name>
</gene>
<proteinExistence type="predicted"/>
<sequence length="122" mass="13754">MPTTCFSQGFVCKLRSQWPVGPQLITNLQITRSTTRRVQRIANTDAWPAHTGLQGINVAAPAHIREEREGGLVPWALRRLLRHLWLRATGSTQSCFRKRQQGLGLCLQWHPPMTIASESGGW</sequence>
<evidence type="ECO:0000313" key="1">
    <source>
        <dbReference type="EMBL" id="KAI1870183.1"/>
    </source>
</evidence>
<name>A0A9Q0AM14_9PEZI</name>
<dbReference type="EMBL" id="JAFIMR010000014">
    <property type="protein sequence ID" value="KAI1870183.1"/>
    <property type="molecule type" value="Genomic_DNA"/>
</dbReference>
<evidence type="ECO:0000313" key="2">
    <source>
        <dbReference type="Proteomes" id="UP000829685"/>
    </source>
</evidence>
<organism evidence="1 2">
    <name type="scientific">Neoarthrinium moseri</name>
    <dbReference type="NCBI Taxonomy" id="1658444"/>
    <lineage>
        <taxon>Eukaryota</taxon>
        <taxon>Fungi</taxon>
        <taxon>Dikarya</taxon>
        <taxon>Ascomycota</taxon>
        <taxon>Pezizomycotina</taxon>
        <taxon>Sordariomycetes</taxon>
        <taxon>Xylariomycetidae</taxon>
        <taxon>Amphisphaeriales</taxon>
        <taxon>Apiosporaceae</taxon>
        <taxon>Neoarthrinium</taxon>
    </lineage>
</organism>